<reference evidence="13 14" key="1">
    <citation type="submission" date="2019-06" db="EMBL/GenBank/DDBJ databases">
        <authorList>
            <person name="Lee I."/>
            <person name="Jang G.I."/>
            <person name="Hwang C.Y."/>
        </authorList>
    </citation>
    <scope>NUCLEOTIDE SEQUENCE [LARGE SCALE GENOMIC DNA]</scope>
    <source>
        <strain evidence="13 14">PAMC 28131</strain>
    </source>
</reference>
<evidence type="ECO:0000256" key="1">
    <source>
        <dbReference type="ARBA" id="ARBA00004496"/>
    </source>
</evidence>
<dbReference type="SUPFAM" id="SSF53623">
    <property type="entry name" value="MurD-like peptide ligases, catalytic domain"/>
    <property type="match status" value="1"/>
</dbReference>
<comment type="function">
    <text evidence="9 10">Cell wall formation. Catalyzes the addition of glutamate to the nucleotide precursor UDP-N-acetylmuramoyl-L-alanine (UMA).</text>
</comment>
<dbReference type="SUPFAM" id="SSF51984">
    <property type="entry name" value="MurCD N-terminal domain"/>
    <property type="match status" value="1"/>
</dbReference>
<evidence type="ECO:0000313" key="14">
    <source>
        <dbReference type="Proteomes" id="UP000319897"/>
    </source>
</evidence>
<comment type="subcellular location">
    <subcellularLocation>
        <location evidence="1 9 10">Cytoplasm</location>
    </subcellularLocation>
</comment>
<accession>A0A501XG76</accession>
<dbReference type="Proteomes" id="UP000319897">
    <property type="component" value="Unassembled WGS sequence"/>
</dbReference>
<keyword evidence="14" id="KW-1185">Reference proteome</keyword>
<keyword evidence="8 9" id="KW-0131">Cell cycle</keyword>
<dbReference type="PROSITE" id="PS01011">
    <property type="entry name" value="FOLYLPOLYGLU_SYNT_1"/>
    <property type="match status" value="1"/>
</dbReference>
<dbReference type="InterPro" id="IPR013221">
    <property type="entry name" value="Mur_ligase_cen"/>
</dbReference>
<evidence type="ECO:0000259" key="12">
    <source>
        <dbReference type="Pfam" id="PF08245"/>
    </source>
</evidence>
<dbReference type="GO" id="GO:0008360">
    <property type="term" value="P:regulation of cell shape"/>
    <property type="evidence" value="ECO:0007669"/>
    <property type="project" value="UniProtKB-KW"/>
</dbReference>
<comment type="caution">
    <text evidence="13">The sequence shown here is derived from an EMBL/GenBank/DDBJ whole genome shotgun (WGS) entry which is preliminary data.</text>
</comment>
<dbReference type="InterPro" id="IPR036615">
    <property type="entry name" value="Mur_ligase_C_dom_sf"/>
</dbReference>
<dbReference type="GO" id="GO:0005737">
    <property type="term" value="C:cytoplasm"/>
    <property type="evidence" value="ECO:0007669"/>
    <property type="project" value="UniProtKB-SubCell"/>
</dbReference>
<keyword evidence="3 9" id="KW-0963">Cytoplasm</keyword>
<evidence type="ECO:0000259" key="11">
    <source>
        <dbReference type="Pfam" id="PF02875"/>
    </source>
</evidence>
<dbReference type="NCBIfam" id="TIGR01087">
    <property type="entry name" value="murD"/>
    <property type="match status" value="1"/>
</dbReference>
<comment type="pathway">
    <text evidence="2 9 10">Cell wall biogenesis; peptidoglycan biosynthesis.</text>
</comment>
<dbReference type="GO" id="GO:0071555">
    <property type="term" value="P:cell wall organization"/>
    <property type="evidence" value="ECO:0007669"/>
    <property type="project" value="UniProtKB-KW"/>
</dbReference>
<comment type="similarity">
    <text evidence="9">Belongs to the MurCDEF family.</text>
</comment>
<evidence type="ECO:0000256" key="5">
    <source>
        <dbReference type="ARBA" id="ARBA00022618"/>
    </source>
</evidence>
<name>A0A501XG76_9SPHN</name>
<dbReference type="EC" id="6.3.2.9" evidence="9 10"/>
<keyword evidence="9 10" id="KW-0961">Cell wall biogenesis/degradation</keyword>
<keyword evidence="6 9" id="KW-0547">Nucleotide-binding</keyword>
<dbReference type="GO" id="GO:0051301">
    <property type="term" value="P:cell division"/>
    <property type="evidence" value="ECO:0007669"/>
    <property type="project" value="UniProtKB-KW"/>
</dbReference>
<evidence type="ECO:0000256" key="2">
    <source>
        <dbReference type="ARBA" id="ARBA00004752"/>
    </source>
</evidence>
<dbReference type="Pfam" id="PF21799">
    <property type="entry name" value="MurD-like_N"/>
    <property type="match status" value="1"/>
</dbReference>
<keyword evidence="9 10" id="KW-0133">Cell shape</keyword>
<sequence length="433" mass="44926">MLSAPALSGKRFAVYGLARSGLSALRFLQRSGAVAVAWDEAPAARDKALAEFPGLDLQDFAGLDLAGVDGLIVSPGVPLNRHPLAARARDAGTPILGDMELWQQARATLPLHRLVGITGTNGKSTTTTLIHHLLEAAGVTARLGGNIGLPVLDAEPLAAGGVYVVELSSYQIDLAQTLACDVAVYTNLTPDHLDRYDGMAGYAASKARLFAMQQPGAHAVIATDDDYTRAAAAALPAGIGLVEVHAADVDPAAQAHWPALQGPHNAQNVACAVAAVRILGLSDAAIEAGLRSFPGLPHRMEVVRSVRGVRYVNDSKATNPTSVAPALQAFDHVHWILGGQAKTAELDACLPHLAHVKAAYVIGEAAPLFEGILQPFLPVTNAGTLALAVQSAAASAAAGDTVLLSPACASFDQFSDYEARGRAFRDAVEALPQ</sequence>
<dbReference type="InterPro" id="IPR005762">
    <property type="entry name" value="MurD"/>
</dbReference>
<dbReference type="SUPFAM" id="SSF53244">
    <property type="entry name" value="MurD-like peptide ligases, peptide-binding domain"/>
    <property type="match status" value="1"/>
</dbReference>
<feature type="domain" description="Mur ligase C-terminal" evidence="11">
    <location>
        <begin position="298"/>
        <end position="408"/>
    </location>
</feature>
<dbReference type="PANTHER" id="PTHR43692:SF1">
    <property type="entry name" value="UDP-N-ACETYLMURAMOYLALANINE--D-GLUTAMATE LIGASE"/>
    <property type="match status" value="1"/>
</dbReference>
<evidence type="ECO:0000256" key="6">
    <source>
        <dbReference type="ARBA" id="ARBA00022741"/>
    </source>
</evidence>
<keyword evidence="7 9" id="KW-0067">ATP-binding</keyword>
<evidence type="ECO:0000256" key="3">
    <source>
        <dbReference type="ARBA" id="ARBA00022490"/>
    </source>
</evidence>
<dbReference type="InterPro" id="IPR018109">
    <property type="entry name" value="Folylpolyglutamate_synth_CS"/>
</dbReference>
<dbReference type="HAMAP" id="MF_00639">
    <property type="entry name" value="MurD"/>
    <property type="match status" value="1"/>
</dbReference>
<organism evidence="13 14">
    <name type="scientific">Sandaracinobacter neustonicus</name>
    <dbReference type="NCBI Taxonomy" id="1715348"/>
    <lineage>
        <taxon>Bacteria</taxon>
        <taxon>Pseudomonadati</taxon>
        <taxon>Pseudomonadota</taxon>
        <taxon>Alphaproteobacteria</taxon>
        <taxon>Sphingomonadales</taxon>
        <taxon>Sphingosinicellaceae</taxon>
        <taxon>Sandaracinobacter</taxon>
    </lineage>
</organism>
<keyword evidence="5 9" id="KW-0132">Cell division</keyword>
<evidence type="ECO:0000256" key="8">
    <source>
        <dbReference type="ARBA" id="ARBA00023306"/>
    </source>
</evidence>
<dbReference type="InterPro" id="IPR004101">
    <property type="entry name" value="Mur_ligase_C"/>
</dbReference>
<gene>
    <name evidence="9 13" type="primary">murD</name>
    <name evidence="13" type="ORF">FJQ54_13785</name>
</gene>
<dbReference type="Gene3D" id="3.40.1190.10">
    <property type="entry name" value="Mur-like, catalytic domain"/>
    <property type="match status" value="1"/>
</dbReference>
<dbReference type="UniPathway" id="UPA00219"/>
<dbReference type="OrthoDB" id="9809796at2"/>
<evidence type="ECO:0000256" key="10">
    <source>
        <dbReference type="RuleBase" id="RU003664"/>
    </source>
</evidence>
<evidence type="ECO:0000256" key="4">
    <source>
        <dbReference type="ARBA" id="ARBA00022598"/>
    </source>
</evidence>
<dbReference type="EMBL" id="VFSU01000030">
    <property type="protein sequence ID" value="TPE59546.1"/>
    <property type="molecule type" value="Genomic_DNA"/>
</dbReference>
<dbReference type="GO" id="GO:0004326">
    <property type="term" value="F:tetrahydrofolylpolyglutamate synthase activity"/>
    <property type="evidence" value="ECO:0007669"/>
    <property type="project" value="InterPro"/>
</dbReference>
<dbReference type="Pfam" id="PF02875">
    <property type="entry name" value="Mur_ligase_C"/>
    <property type="match status" value="1"/>
</dbReference>
<proteinExistence type="inferred from homology"/>
<dbReference type="Pfam" id="PF08245">
    <property type="entry name" value="Mur_ligase_M"/>
    <property type="match status" value="1"/>
</dbReference>
<dbReference type="PANTHER" id="PTHR43692">
    <property type="entry name" value="UDP-N-ACETYLMURAMOYLALANINE--D-GLUTAMATE LIGASE"/>
    <property type="match status" value="1"/>
</dbReference>
<comment type="catalytic activity">
    <reaction evidence="9 10">
        <text>UDP-N-acetyl-alpha-D-muramoyl-L-alanine + D-glutamate + ATP = UDP-N-acetyl-alpha-D-muramoyl-L-alanyl-D-glutamate + ADP + phosphate + H(+)</text>
        <dbReference type="Rhea" id="RHEA:16429"/>
        <dbReference type="ChEBI" id="CHEBI:15378"/>
        <dbReference type="ChEBI" id="CHEBI:29986"/>
        <dbReference type="ChEBI" id="CHEBI:30616"/>
        <dbReference type="ChEBI" id="CHEBI:43474"/>
        <dbReference type="ChEBI" id="CHEBI:83898"/>
        <dbReference type="ChEBI" id="CHEBI:83900"/>
        <dbReference type="ChEBI" id="CHEBI:456216"/>
        <dbReference type="EC" id="6.3.2.9"/>
    </reaction>
</comment>
<dbReference type="GO" id="GO:0008764">
    <property type="term" value="F:UDP-N-acetylmuramoylalanine-D-glutamate ligase activity"/>
    <property type="evidence" value="ECO:0007669"/>
    <property type="project" value="UniProtKB-UniRule"/>
</dbReference>
<dbReference type="AlphaFoldDB" id="A0A501XG76"/>
<dbReference type="GO" id="GO:0005524">
    <property type="term" value="F:ATP binding"/>
    <property type="evidence" value="ECO:0007669"/>
    <property type="project" value="UniProtKB-UniRule"/>
</dbReference>
<keyword evidence="4 9" id="KW-0436">Ligase</keyword>
<dbReference type="RefSeq" id="WP_140928993.1">
    <property type="nucleotide sequence ID" value="NZ_VFSU01000030.1"/>
</dbReference>
<dbReference type="GO" id="GO:0009252">
    <property type="term" value="P:peptidoglycan biosynthetic process"/>
    <property type="evidence" value="ECO:0007669"/>
    <property type="project" value="UniProtKB-UniRule"/>
</dbReference>
<feature type="binding site" evidence="9">
    <location>
        <begin position="119"/>
        <end position="125"/>
    </location>
    <ligand>
        <name>ATP</name>
        <dbReference type="ChEBI" id="CHEBI:30616"/>
    </ligand>
</feature>
<dbReference type="Gene3D" id="3.90.190.20">
    <property type="entry name" value="Mur ligase, C-terminal domain"/>
    <property type="match status" value="1"/>
</dbReference>
<evidence type="ECO:0000256" key="7">
    <source>
        <dbReference type="ARBA" id="ARBA00022840"/>
    </source>
</evidence>
<protein>
    <recommendedName>
        <fullName evidence="9 10">UDP-N-acetylmuramoylalanine--D-glutamate ligase</fullName>
        <ecNumber evidence="9 10">6.3.2.9</ecNumber>
    </recommendedName>
    <alternativeName>
        <fullName evidence="9">D-glutamic acid-adding enzyme</fullName>
    </alternativeName>
    <alternativeName>
        <fullName evidence="9">UDP-N-acetylmuramoyl-L-alanyl-D-glutamate synthetase</fullName>
    </alternativeName>
</protein>
<dbReference type="InterPro" id="IPR036565">
    <property type="entry name" value="Mur-like_cat_sf"/>
</dbReference>
<dbReference type="Gene3D" id="3.40.50.720">
    <property type="entry name" value="NAD(P)-binding Rossmann-like Domain"/>
    <property type="match status" value="1"/>
</dbReference>
<feature type="domain" description="Mur ligase central" evidence="12">
    <location>
        <begin position="117"/>
        <end position="234"/>
    </location>
</feature>
<keyword evidence="9 10" id="KW-0573">Peptidoglycan synthesis</keyword>
<evidence type="ECO:0000313" key="13">
    <source>
        <dbReference type="EMBL" id="TPE59546.1"/>
    </source>
</evidence>
<evidence type="ECO:0000256" key="9">
    <source>
        <dbReference type="HAMAP-Rule" id="MF_00639"/>
    </source>
</evidence>